<dbReference type="GeneID" id="106958820"/>
<evidence type="ECO:0000259" key="10">
    <source>
        <dbReference type="PROSITE" id="PS50287"/>
    </source>
</evidence>
<keyword evidence="6" id="KW-0325">Glycoprotein</keyword>
<dbReference type="PROSITE" id="PS50287">
    <property type="entry name" value="SRCR_2"/>
    <property type="match status" value="3"/>
</dbReference>
<evidence type="ECO:0000313" key="11">
    <source>
        <dbReference type="Ensembl" id="ENSPLAP00000015481.1"/>
    </source>
</evidence>
<dbReference type="PRINTS" id="PR00258">
    <property type="entry name" value="SPERACTRCPTR"/>
</dbReference>
<feature type="disulfide bond" evidence="7">
    <location>
        <begin position="324"/>
        <end position="334"/>
    </location>
</feature>
<keyword evidence="3 9" id="KW-0732">Signal</keyword>
<dbReference type="GO" id="GO:0004252">
    <property type="term" value="F:serine-type endopeptidase activity"/>
    <property type="evidence" value="ECO:0007669"/>
    <property type="project" value="TreeGrafter"/>
</dbReference>
<evidence type="ECO:0000256" key="8">
    <source>
        <dbReference type="SAM" id="Phobius"/>
    </source>
</evidence>
<keyword evidence="8" id="KW-1133">Transmembrane helix</keyword>
<feature type="domain" description="SRCR" evidence="10">
    <location>
        <begin position="254"/>
        <end position="373"/>
    </location>
</feature>
<keyword evidence="2" id="KW-0964">Secreted</keyword>
<dbReference type="GeneTree" id="ENSGT00940000155987"/>
<keyword evidence="8" id="KW-0812">Transmembrane</keyword>
<reference evidence="11" key="2">
    <citation type="submission" date="2025-09" db="UniProtKB">
        <authorList>
            <consortium name="Ensembl"/>
        </authorList>
    </citation>
    <scope>IDENTIFICATION</scope>
</reference>
<comment type="subcellular location">
    <subcellularLocation>
        <location evidence="1">Secreted</location>
    </subcellularLocation>
</comment>
<evidence type="ECO:0000256" key="3">
    <source>
        <dbReference type="ARBA" id="ARBA00022729"/>
    </source>
</evidence>
<dbReference type="InterPro" id="IPR001190">
    <property type="entry name" value="SRCR"/>
</dbReference>
<dbReference type="Proteomes" id="UP000261500">
    <property type="component" value="Unplaced"/>
</dbReference>
<accession>A0A3B3US20</accession>
<evidence type="ECO:0000256" key="9">
    <source>
        <dbReference type="SAM" id="SignalP"/>
    </source>
</evidence>
<evidence type="ECO:0000256" key="5">
    <source>
        <dbReference type="ARBA" id="ARBA00023157"/>
    </source>
</evidence>
<dbReference type="SUPFAM" id="SSF56487">
    <property type="entry name" value="SRCR-like"/>
    <property type="match status" value="3"/>
</dbReference>
<dbReference type="GO" id="GO:0031638">
    <property type="term" value="P:zymogen activation"/>
    <property type="evidence" value="ECO:0007669"/>
    <property type="project" value="TreeGrafter"/>
</dbReference>
<name>A0A3B3US20_9TELE</name>
<dbReference type="AlphaFoldDB" id="A0A3B3US20"/>
<dbReference type="FunFam" id="3.10.250.10:FF:000013">
    <property type="entry name" value="CD163 molecule like 1"/>
    <property type="match status" value="1"/>
</dbReference>
<organism evidence="11 12">
    <name type="scientific">Poecilia latipinna</name>
    <name type="common">sailfin molly</name>
    <dbReference type="NCBI Taxonomy" id="48699"/>
    <lineage>
        <taxon>Eukaryota</taxon>
        <taxon>Metazoa</taxon>
        <taxon>Chordata</taxon>
        <taxon>Craniata</taxon>
        <taxon>Vertebrata</taxon>
        <taxon>Euteleostomi</taxon>
        <taxon>Actinopterygii</taxon>
        <taxon>Neopterygii</taxon>
        <taxon>Teleostei</taxon>
        <taxon>Neoteleostei</taxon>
        <taxon>Acanthomorphata</taxon>
        <taxon>Ovalentaria</taxon>
        <taxon>Atherinomorphae</taxon>
        <taxon>Cyprinodontiformes</taxon>
        <taxon>Poeciliidae</taxon>
        <taxon>Poeciliinae</taxon>
        <taxon>Poecilia</taxon>
    </lineage>
</organism>
<evidence type="ECO:0000256" key="4">
    <source>
        <dbReference type="ARBA" id="ARBA00022737"/>
    </source>
</evidence>
<feature type="signal peptide" evidence="9">
    <location>
        <begin position="1"/>
        <end position="40"/>
    </location>
</feature>
<feature type="disulfide bond" evidence="7">
    <location>
        <begin position="118"/>
        <end position="128"/>
    </location>
</feature>
<dbReference type="InterPro" id="IPR036772">
    <property type="entry name" value="SRCR-like_dom_sf"/>
</dbReference>
<dbReference type="SMART" id="SM00202">
    <property type="entry name" value="SR"/>
    <property type="match status" value="3"/>
</dbReference>
<dbReference type="GO" id="GO:0005886">
    <property type="term" value="C:plasma membrane"/>
    <property type="evidence" value="ECO:0007669"/>
    <property type="project" value="TreeGrafter"/>
</dbReference>
<keyword evidence="12" id="KW-1185">Reference proteome</keyword>
<comment type="caution">
    <text evidence="7">Lacks conserved residue(s) required for the propagation of feature annotation.</text>
</comment>
<evidence type="ECO:0000256" key="7">
    <source>
        <dbReference type="PROSITE-ProRule" id="PRU00196"/>
    </source>
</evidence>
<dbReference type="PANTHER" id="PTHR48071:SF15">
    <property type="entry name" value="SRCR DOMAIN-CONTAINING PROTEIN"/>
    <property type="match status" value="1"/>
</dbReference>
<evidence type="ECO:0000256" key="6">
    <source>
        <dbReference type="ARBA" id="ARBA00023180"/>
    </source>
</evidence>
<feature type="transmembrane region" description="Helical" evidence="8">
    <location>
        <begin position="368"/>
        <end position="391"/>
    </location>
</feature>
<keyword evidence="4" id="KW-0677">Repeat</keyword>
<feature type="domain" description="SRCR" evidence="10">
    <location>
        <begin position="146"/>
        <end position="251"/>
    </location>
</feature>
<proteinExistence type="predicted"/>
<evidence type="ECO:0000313" key="12">
    <source>
        <dbReference type="Proteomes" id="UP000261500"/>
    </source>
</evidence>
<dbReference type="RefSeq" id="XP_014906421.1">
    <property type="nucleotide sequence ID" value="XM_015050935.1"/>
</dbReference>
<dbReference type="Pfam" id="PF00530">
    <property type="entry name" value="SRCR"/>
    <property type="match status" value="3"/>
</dbReference>
<evidence type="ECO:0000256" key="1">
    <source>
        <dbReference type="ARBA" id="ARBA00004613"/>
    </source>
</evidence>
<reference evidence="11" key="1">
    <citation type="submission" date="2025-08" db="UniProtKB">
        <authorList>
            <consortium name="Ensembl"/>
        </authorList>
    </citation>
    <scope>IDENTIFICATION</scope>
</reference>
<keyword evidence="5 7" id="KW-1015">Disulfide bond</keyword>
<protein>
    <submittedName>
        <fullName evidence="11">Scavenger receptor cysteine-rich type 1 protein M130-like</fullName>
    </submittedName>
</protein>
<dbReference type="Gene3D" id="3.10.250.10">
    <property type="entry name" value="SRCR-like domain"/>
    <property type="match status" value="3"/>
</dbReference>
<feature type="domain" description="SRCR" evidence="10">
    <location>
        <begin position="50"/>
        <end position="151"/>
    </location>
</feature>
<feature type="disulfide bond" evidence="7">
    <location>
        <begin position="220"/>
        <end position="230"/>
    </location>
</feature>
<dbReference type="PANTHER" id="PTHR48071">
    <property type="entry name" value="SRCR DOMAIN-CONTAINING PROTEIN"/>
    <property type="match status" value="1"/>
</dbReference>
<dbReference type="STRING" id="48699.ENSPLAP00000015481"/>
<keyword evidence="8" id="KW-0472">Membrane</keyword>
<evidence type="ECO:0000256" key="2">
    <source>
        <dbReference type="ARBA" id="ARBA00022525"/>
    </source>
</evidence>
<dbReference type="Ensembl" id="ENSPLAT00000024142.1">
    <property type="protein sequence ID" value="ENSPLAP00000015481.1"/>
    <property type="gene ID" value="ENSPLAG00000019402.1"/>
</dbReference>
<dbReference type="GO" id="GO:0005615">
    <property type="term" value="C:extracellular space"/>
    <property type="evidence" value="ECO:0007669"/>
    <property type="project" value="TreeGrafter"/>
</dbReference>
<feature type="chain" id="PRO_5017178931" evidence="9">
    <location>
        <begin position="41"/>
        <end position="401"/>
    </location>
</feature>
<sequence length="401" mass="44853">MKAGNTDRQKPTSSFQSLLLNMDHTLMALLLWLCCSGVHADETHSLKESIRLVGGSRRCDGQWELNLGEWRPVHIEGFYDGLKEASVICRQLDCGSAVSARDHEPSFLIPVWTVSSECLLSGSDLKDCAIKEEAFGSVWFTCSESVRLVNGGDGCSGRLEVKVSQSSQFNQSWSSVCEADFDHQDAEVVCREFNCGSPKVLKGGLYGEVEAPMWSPQFQCGDNESSLLDCRRSDSARNSCSPGKAVGLTCSEPLRLVGGPSPCEGRLQIRREGKWRLGILWSLKSWTLNHTEIICKWLGCGSAVSMERNTEPLQQEMSEIYLHCIERVPSIRECMFYTEYSTEAIKLKCLEPDRATDGNLRLTVFTPVFIFCLVLLLLSVTFFIFALCFTYKPTRWQQSGQ</sequence>